<keyword evidence="2" id="KW-1185">Reference proteome</keyword>
<comment type="caution">
    <text evidence="1">The sequence shown here is derived from an EMBL/GenBank/DDBJ whole genome shotgun (WGS) entry which is preliminary data.</text>
</comment>
<evidence type="ECO:0000313" key="2">
    <source>
        <dbReference type="Proteomes" id="UP000800235"/>
    </source>
</evidence>
<evidence type="ECO:0008006" key="3">
    <source>
        <dbReference type="Google" id="ProtNLM"/>
    </source>
</evidence>
<dbReference type="AlphaFoldDB" id="A0A9P4NQU5"/>
<dbReference type="OrthoDB" id="79452at2759"/>
<accession>A0A9P4NQU5</accession>
<sequence length="286" mass="32754">MHSLYQEIFTFEIGEKKKNYGVHKAILVMESETIADLFRDRAEECKTRLKAIIDLLQKLPRAVSAEKPHSIDAKSNHLNTQVANALTSGVIGATVMYLQNTEADLLSQMCHYFKLSPTRDPAQLPEEDDKWQSLSDAYYQKIWKCVHTNHFDYLNFLVEYIIGIAEGRLEQLKNPYHLPYSRVYNRPLDFPNITEAAFDVFVHALYTEKVEGLNMEGTAMIPVPMSGMVEALSIAEQLRVPRVVKAIMAEIDRRSVSEVLAMDMEDIHEFKGLLAILEQWNPGYKD</sequence>
<dbReference type="InterPro" id="IPR011333">
    <property type="entry name" value="SKP1/BTB/POZ_sf"/>
</dbReference>
<proteinExistence type="predicted"/>
<evidence type="ECO:0000313" key="1">
    <source>
        <dbReference type="EMBL" id="KAF2430374.1"/>
    </source>
</evidence>
<dbReference type="EMBL" id="MU007039">
    <property type="protein sequence ID" value="KAF2430374.1"/>
    <property type="molecule type" value="Genomic_DNA"/>
</dbReference>
<organism evidence="1 2">
    <name type="scientific">Tothia fuscella</name>
    <dbReference type="NCBI Taxonomy" id="1048955"/>
    <lineage>
        <taxon>Eukaryota</taxon>
        <taxon>Fungi</taxon>
        <taxon>Dikarya</taxon>
        <taxon>Ascomycota</taxon>
        <taxon>Pezizomycotina</taxon>
        <taxon>Dothideomycetes</taxon>
        <taxon>Pleosporomycetidae</taxon>
        <taxon>Venturiales</taxon>
        <taxon>Cylindrosympodiaceae</taxon>
        <taxon>Tothia</taxon>
    </lineage>
</organism>
<dbReference type="Gene3D" id="3.30.710.10">
    <property type="entry name" value="Potassium Channel Kv1.1, Chain A"/>
    <property type="match status" value="1"/>
</dbReference>
<gene>
    <name evidence="1" type="ORF">EJ08DRAFT_734161</name>
</gene>
<dbReference type="Proteomes" id="UP000800235">
    <property type="component" value="Unassembled WGS sequence"/>
</dbReference>
<name>A0A9P4NQU5_9PEZI</name>
<reference evidence="1" key="1">
    <citation type="journal article" date="2020" name="Stud. Mycol.">
        <title>101 Dothideomycetes genomes: a test case for predicting lifestyles and emergence of pathogens.</title>
        <authorList>
            <person name="Haridas S."/>
            <person name="Albert R."/>
            <person name="Binder M."/>
            <person name="Bloem J."/>
            <person name="Labutti K."/>
            <person name="Salamov A."/>
            <person name="Andreopoulos B."/>
            <person name="Baker S."/>
            <person name="Barry K."/>
            <person name="Bills G."/>
            <person name="Bluhm B."/>
            <person name="Cannon C."/>
            <person name="Castanera R."/>
            <person name="Culley D."/>
            <person name="Daum C."/>
            <person name="Ezra D."/>
            <person name="Gonzalez J."/>
            <person name="Henrissat B."/>
            <person name="Kuo A."/>
            <person name="Liang C."/>
            <person name="Lipzen A."/>
            <person name="Lutzoni F."/>
            <person name="Magnuson J."/>
            <person name="Mondo S."/>
            <person name="Nolan M."/>
            <person name="Ohm R."/>
            <person name="Pangilinan J."/>
            <person name="Park H.-J."/>
            <person name="Ramirez L."/>
            <person name="Alfaro M."/>
            <person name="Sun H."/>
            <person name="Tritt A."/>
            <person name="Yoshinaga Y."/>
            <person name="Zwiers L.-H."/>
            <person name="Turgeon B."/>
            <person name="Goodwin S."/>
            <person name="Spatafora J."/>
            <person name="Crous P."/>
            <person name="Grigoriev I."/>
        </authorList>
    </citation>
    <scope>NUCLEOTIDE SEQUENCE</scope>
    <source>
        <strain evidence="1">CBS 130266</strain>
    </source>
</reference>
<protein>
    <recommendedName>
        <fullName evidence="3">BTB domain-containing protein</fullName>
    </recommendedName>
</protein>